<reference evidence="3 4" key="1">
    <citation type="submission" date="2018-12" db="EMBL/GenBank/DDBJ databases">
        <authorList>
            <person name="Yang Y."/>
        </authorList>
    </citation>
    <scope>NUCLEOTIDE SEQUENCE [LARGE SCALE GENOMIC DNA]</scope>
    <source>
        <strain evidence="3 4">GSF71</strain>
    </source>
</reference>
<comment type="caution">
    <text evidence="3">The sequence shown here is derived from an EMBL/GenBank/DDBJ whole genome shotgun (WGS) entry which is preliminary data.</text>
</comment>
<dbReference type="Proteomes" id="UP000280346">
    <property type="component" value="Unassembled WGS sequence"/>
</dbReference>
<dbReference type="SUPFAM" id="SSF103481">
    <property type="entry name" value="Multidrug resistance efflux transporter EmrE"/>
    <property type="match status" value="2"/>
</dbReference>
<dbReference type="Gene3D" id="1.10.3730.20">
    <property type="match status" value="1"/>
</dbReference>
<protein>
    <submittedName>
        <fullName evidence="3">DMT family transporter</fullName>
    </submittedName>
</protein>
<feature type="transmembrane region" description="Helical" evidence="1">
    <location>
        <begin position="209"/>
        <end position="228"/>
    </location>
</feature>
<feature type="transmembrane region" description="Helical" evidence="1">
    <location>
        <begin position="152"/>
        <end position="171"/>
    </location>
</feature>
<evidence type="ECO:0000313" key="3">
    <source>
        <dbReference type="EMBL" id="RUQ65994.1"/>
    </source>
</evidence>
<feature type="transmembrane region" description="Helical" evidence="1">
    <location>
        <begin position="105"/>
        <end position="122"/>
    </location>
</feature>
<keyword evidence="1" id="KW-0812">Transmembrane</keyword>
<dbReference type="RefSeq" id="WP_127002830.1">
    <property type="nucleotide sequence ID" value="NZ_JBNPXW010000011.1"/>
</dbReference>
<organism evidence="3 4">
    <name type="scientific">Azospirillum doebereinerae</name>
    <dbReference type="NCBI Taxonomy" id="92933"/>
    <lineage>
        <taxon>Bacteria</taxon>
        <taxon>Pseudomonadati</taxon>
        <taxon>Pseudomonadota</taxon>
        <taxon>Alphaproteobacteria</taxon>
        <taxon>Rhodospirillales</taxon>
        <taxon>Azospirillaceae</taxon>
        <taxon>Azospirillum</taxon>
    </lineage>
</organism>
<feature type="transmembrane region" description="Helical" evidence="1">
    <location>
        <begin position="40"/>
        <end position="60"/>
    </location>
</feature>
<sequence length="301" mass="31957">MTAITTATDSRLGILLMLGGMTFFTLNDALGKWLVAEYPVAMLLAVRSLFGMAVLLPMILREGVRTVFAVKRLPVHLVRVVLVTVDIACFYWAVGYLPLADVMTIYMSAPLIVTALSVLFLGETVGWRRWVAVLVGFAGVVVVLNPTGGFDLVPSLVALLGATIFASGLIFTRLLREAGTLPLVTYQTLGGLALGGAALPFSWTAPGVLDFLLLGLLGVTALAGHAMINRSLQLSPAAVVVPFQYVSILWAVLLDLAVWGTEPSLRMGIGGVLIIGSGLFIFHREQRLKRGSAAGAASDHV</sequence>
<feature type="domain" description="EamA" evidence="2">
    <location>
        <begin position="156"/>
        <end position="281"/>
    </location>
</feature>
<evidence type="ECO:0000259" key="2">
    <source>
        <dbReference type="Pfam" id="PF00892"/>
    </source>
</evidence>
<evidence type="ECO:0000313" key="4">
    <source>
        <dbReference type="Proteomes" id="UP000280346"/>
    </source>
</evidence>
<evidence type="ECO:0000256" key="1">
    <source>
        <dbReference type="SAM" id="Phobius"/>
    </source>
</evidence>
<keyword evidence="1" id="KW-0472">Membrane</keyword>
<feature type="transmembrane region" description="Helical" evidence="1">
    <location>
        <begin position="183"/>
        <end position="203"/>
    </location>
</feature>
<keyword evidence="4" id="KW-1185">Reference proteome</keyword>
<feature type="transmembrane region" description="Helical" evidence="1">
    <location>
        <begin position="240"/>
        <end position="259"/>
    </location>
</feature>
<dbReference type="InterPro" id="IPR000620">
    <property type="entry name" value="EamA_dom"/>
</dbReference>
<dbReference type="Pfam" id="PF00892">
    <property type="entry name" value="EamA"/>
    <property type="match status" value="2"/>
</dbReference>
<feature type="transmembrane region" description="Helical" evidence="1">
    <location>
        <begin position="80"/>
        <end position="99"/>
    </location>
</feature>
<dbReference type="InterPro" id="IPR037185">
    <property type="entry name" value="EmrE-like"/>
</dbReference>
<gene>
    <name evidence="3" type="ORF">EJ913_24440</name>
</gene>
<accession>A0A3S0VF80</accession>
<dbReference type="AlphaFoldDB" id="A0A3S0VF80"/>
<dbReference type="PANTHER" id="PTHR22911">
    <property type="entry name" value="ACYL-MALONYL CONDENSING ENZYME-RELATED"/>
    <property type="match status" value="1"/>
</dbReference>
<feature type="transmembrane region" description="Helical" evidence="1">
    <location>
        <begin position="129"/>
        <end position="146"/>
    </location>
</feature>
<dbReference type="GO" id="GO:0016020">
    <property type="term" value="C:membrane"/>
    <property type="evidence" value="ECO:0007669"/>
    <property type="project" value="InterPro"/>
</dbReference>
<dbReference type="OrthoDB" id="9812899at2"/>
<dbReference type="PANTHER" id="PTHR22911:SF135">
    <property type="entry name" value="BLR4310 PROTEIN"/>
    <property type="match status" value="1"/>
</dbReference>
<feature type="domain" description="EamA" evidence="2">
    <location>
        <begin position="12"/>
        <end position="144"/>
    </location>
</feature>
<proteinExistence type="predicted"/>
<feature type="transmembrane region" description="Helical" evidence="1">
    <location>
        <begin position="12"/>
        <end position="34"/>
    </location>
</feature>
<feature type="transmembrane region" description="Helical" evidence="1">
    <location>
        <begin position="265"/>
        <end position="282"/>
    </location>
</feature>
<keyword evidence="1" id="KW-1133">Transmembrane helix</keyword>
<name>A0A3S0VF80_9PROT</name>
<dbReference type="EMBL" id="RZIJ01000024">
    <property type="protein sequence ID" value="RUQ65994.1"/>
    <property type="molecule type" value="Genomic_DNA"/>
</dbReference>